<accession>D4H0Q6</accession>
<evidence type="ECO:0000256" key="1">
    <source>
        <dbReference type="SAM" id="Phobius"/>
    </source>
</evidence>
<keyword evidence="1" id="KW-0472">Membrane</keyword>
<reference evidence="2 3" key="1">
    <citation type="journal article" date="2010" name="Stand. Genomic Sci.">
        <title>Complete genome sequence of Denitrovibrio acetiphilus type strain (N2460).</title>
        <authorList>
            <person name="Kiss H."/>
            <person name="Lang E."/>
            <person name="Lapidus A."/>
            <person name="Copeland A."/>
            <person name="Nolan M."/>
            <person name="Glavina Del Rio T."/>
            <person name="Chen F."/>
            <person name="Lucas S."/>
            <person name="Tice H."/>
            <person name="Cheng J.F."/>
            <person name="Han C."/>
            <person name="Goodwin L."/>
            <person name="Pitluck S."/>
            <person name="Liolios K."/>
            <person name="Pati A."/>
            <person name="Ivanova N."/>
            <person name="Mavromatis K."/>
            <person name="Chen A."/>
            <person name="Palaniappan K."/>
            <person name="Land M."/>
            <person name="Hauser L."/>
            <person name="Chang Y.J."/>
            <person name="Jeffries C.D."/>
            <person name="Detter J.C."/>
            <person name="Brettin T."/>
            <person name="Spring S."/>
            <person name="Rohde M."/>
            <person name="Goker M."/>
            <person name="Woyke T."/>
            <person name="Bristow J."/>
            <person name="Eisen J.A."/>
            <person name="Markowitz V."/>
            <person name="Hugenholtz P."/>
            <person name="Kyrpides N.C."/>
            <person name="Klenk H.P."/>
        </authorList>
    </citation>
    <scope>NUCLEOTIDE SEQUENCE [LARGE SCALE GENOMIC DNA]</scope>
    <source>
        <strain evidence="3">DSM 12809 / NBRC 114555 / N2460</strain>
    </source>
</reference>
<gene>
    <name evidence="2" type="ordered locus">Dacet_1805</name>
</gene>
<dbReference type="PaxDb" id="522772-Dacet_1805"/>
<keyword evidence="1" id="KW-0812">Transmembrane</keyword>
<dbReference type="STRING" id="522772.Dacet_1805"/>
<feature type="transmembrane region" description="Helical" evidence="1">
    <location>
        <begin position="59"/>
        <end position="79"/>
    </location>
</feature>
<dbReference type="Proteomes" id="UP000002012">
    <property type="component" value="Chromosome"/>
</dbReference>
<keyword evidence="3" id="KW-1185">Reference proteome</keyword>
<dbReference type="AlphaFoldDB" id="D4H0Q6"/>
<evidence type="ECO:0000313" key="3">
    <source>
        <dbReference type="Proteomes" id="UP000002012"/>
    </source>
</evidence>
<dbReference type="EMBL" id="CP001968">
    <property type="protein sequence ID" value="ADD68569.1"/>
    <property type="molecule type" value="Genomic_DNA"/>
</dbReference>
<proteinExistence type="predicted"/>
<dbReference type="eggNOG" id="COG1270">
    <property type="taxonomic scope" value="Bacteria"/>
</dbReference>
<feature type="transmembrane region" description="Helical" evidence="1">
    <location>
        <begin position="124"/>
        <end position="148"/>
    </location>
</feature>
<keyword evidence="1" id="KW-1133">Transmembrane helix</keyword>
<organism evidence="2 3">
    <name type="scientific">Denitrovibrio acetiphilus (strain DSM 12809 / NBRC 114555 / N2460)</name>
    <dbReference type="NCBI Taxonomy" id="522772"/>
    <lineage>
        <taxon>Bacteria</taxon>
        <taxon>Pseudomonadati</taxon>
        <taxon>Deferribacterota</taxon>
        <taxon>Deferribacteres</taxon>
        <taxon>Deferribacterales</taxon>
        <taxon>Geovibrionaceae</taxon>
        <taxon>Denitrovibrio</taxon>
    </lineage>
</organism>
<dbReference type="RefSeq" id="WP_013011079.1">
    <property type="nucleotide sequence ID" value="NC_013943.1"/>
</dbReference>
<dbReference type="KEGG" id="dap:Dacet_1805"/>
<feature type="transmembrane region" description="Helical" evidence="1">
    <location>
        <begin position="6"/>
        <end position="26"/>
    </location>
</feature>
<evidence type="ECO:0000313" key="2">
    <source>
        <dbReference type="EMBL" id="ADD68569.1"/>
    </source>
</evidence>
<protein>
    <submittedName>
        <fullName evidence="2">Uncharacterized protein</fullName>
    </submittedName>
</protein>
<dbReference type="InParanoid" id="D4H0Q6"/>
<name>D4H0Q6_DENA2</name>
<sequence length="200" mass="22894">MFFTESILYINIFSLILGICLSWYFGGTDFPFHTDRLIASFVSYCEKAVYREGSFKEGAIALTLTLLMVFGVTSLLLYFTKNAGSLWYFILSTFIIYTSINERFSTFQQSGSMGQNFLQYALPVVFYSIIAGPVAAVLFRTLPVIAYMNPTKVEKFQQFGEPAEQTYNILRDTANVLIPVLLWITVNMRKSVRYLKSFRP</sequence>
<feature type="transmembrane region" description="Helical" evidence="1">
    <location>
        <begin position="85"/>
        <end position="104"/>
    </location>
</feature>
<dbReference type="HOGENOM" id="CLU_1364335_0_0_0"/>